<evidence type="ECO:0000313" key="3">
    <source>
        <dbReference type="Proteomes" id="UP001152622"/>
    </source>
</evidence>
<keyword evidence="3" id="KW-1185">Reference proteome</keyword>
<dbReference type="OrthoDB" id="264785at2759"/>
<evidence type="ECO:0000256" key="1">
    <source>
        <dbReference type="ARBA" id="ARBA00023054"/>
    </source>
</evidence>
<keyword evidence="1" id="KW-0175">Coiled coil</keyword>
<evidence type="ECO:0000313" key="2">
    <source>
        <dbReference type="EMBL" id="KAJ8365786.1"/>
    </source>
</evidence>
<gene>
    <name evidence="2" type="ORF">SKAU_G00146170</name>
</gene>
<protein>
    <submittedName>
        <fullName evidence="2">Uncharacterized protein</fullName>
    </submittedName>
</protein>
<comment type="caution">
    <text evidence="2">The sequence shown here is derived from an EMBL/GenBank/DDBJ whole genome shotgun (WGS) entry which is preliminary data.</text>
</comment>
<dbReference type="PANTHER" id="PTHR32083:SF0">
    <property type="entry name" value="CILIA AND FLAGELLA-ASSOCIATED PROTEIN 58"/>
    <property type="match status" value="1"/>
</dbReference>
<dbReference type="GO" id="GO:0005856">
    <property type="term" value="C:cytoskeleton"/>
    <property type="evidence" value="ECO:0007669"/>
    <property type="project" value="TreeGrafter"/>
</dbReference>
<sequence length="249" mass="27946">MKVKLWDGIGAASPFVDLAAAVRPRHPRTGNRSGYRPHPFLRKGIGLLRTTNIPLHFSTTESRPAIDGPERCAPCSTSTRSQLLAIISQHGSPYKYYKIKDGCSLSNRDNVCKPGADQKTTESVEETFQEFLCQLEDDENLDGYRTEYEKLIQAVKKSQESENRLLTKCRDLKAKILSNSVKVDTALKLTEDDESLVSVLQKEVNGAWQRANQASDKVLASRETIEALQHDISNLKDLLMHETFGQKIK</sequence>
<dbReference type="AlphaFoldDB" id="A0A9Q1FT49"/>
<name>A0A9Q1FT49_SYNKA</name>
<reference evidence="2" key="1">
    <citation type="journal article" date="2023" name="Science">
        <title>Genome structures resolve the early diversification of teleost fishes.</title>
        <authorList>
            <person name="Parey E."/>
            <person name="Louis A."/>
            <person name="Montfort J."/>
            <person name="Bouchez O."/>
            <person name="Roques C."/>
            <person name="Iampietro C."/>
            <person name="Lluch J."/>
            <person name="Castinel A."/>
            <person name="Donnadieu C."/>
            <person name="Desvignes T."/>
            <person name="Floi Bucao C."/>
            <person name="Jouanno E."/>
            <person name="Wen M."/>
            <person name="Mejri S."/>
            <person name="Dirks R."/>
            <person name="Jansen H."/>
            <person name="Henkel C."/>
            <person name="Chen W.J."/>
            <person name="Zahm M."/>
            <person name="Cabau C."/>
            <person name="Klopp C."/>
            <person name="Thompson A.W."/>
            <person name="Robinson-Rechavi M."/>
            <person name="Braasch I."/>
            <person name="Lecointre G."/>
            <person name="Bobe J."/>
            <person name="Postlethwait J.H."/>
            <person name="Berthelot C."/>
            <person name="Roest Crollius H."/>
            <person name="Guiguen Y."/>
        </authorList>
    </citation>
    <scope>NUCLEOTIDE SEQUENCE</scope>
    <source>
        <strain evidence="2">WJC10195</strain>
    </source>
</reference>
<dbReference type="EMBL" id="JAINUF010000004">
    <property type="protein sequence ID" value="KAJ8365786.1"/>
    <property type="molecule type" value="Genomic_DNA"/>
</dbReference>
<dbReference type="Proteomes" id="UP001152622">
    <property type="component" value="Chromosome 4"/>
</dbReference>
<accession>A0A9Q1FT49</accession>
<dbReference type="PANTHER" id="PTHR32083">
    <property type="entry name" value="CILIA AND FLAGELLA-ASSOCIATED PROTEIN 58-RELATED"/>
    <property type="match status" value="1"/>
</dbReference>
<proteinExistence type="predicted"/>
<organism evidence="2 3">
    <name type="scientific">Synaphobranchus kaupii</name>
    <name type="common">Kaup's arrowtooth eel</name>
    <dbReference type="NCBI Taxonomy" id="118154"/>
    <lineage>
        <taxon>Eukaryota</taxon>
        <taxon>Metazoa</taxon>
        <taxon>Chordata</taxon>
        <taxon>Craniata</taxon>
        <taxon>Vertebrata</taxon>
        <taxon>Euteleostomi</taxon>
        <taxon>Actinopterygii</taxon>
        <taxon>Neopterygii</taxon>
        <taxon>Teleostei</taxon>
        <taxon>Anguilliformes</taxon>
        <taxon>Synaphobranchidae</taxon>
        <taxon>Synaphobranchus</taxon>
    </lineage>
</organism>